<dbReference type="PANTHER" id="PTHR41328:SF2">
    <property type="entry name" value="TERMINASE SMALL SUBUNIT"/>
    <property type="match status" value="1"/>
</dbReference>
<name>A0A387BCT6_9LACT</name>
<keyword evidence="4" id="KW-1185">Reference proteome</keyword>
<evidence type="ECO:0000256" key="2">
    <source>
        <dbReference type="ARBA" id="ARBA00023219"/>
    </source>
</evidence>
<dbReference type="Pfam" id="PF03592">
    <property type="entry name" value="Terminase_2"/>
    <property type="match status" value="1"/>
</dbReference>
<proteinExistence type="predicted"/>
<dbReference type="KEGG" id="lact:D7I46_11910"/>
<protein>
    <submittedName>
        <fullName evidence="3">Terminase small subunit</fullName>
    </submittedName>
</protein>
<sequence>MIILGLRQQHKNFAQRYRETGNATQSYIDAGYKARGHSAESAAQRLLSNVEVQKYLQTLNNKSEKKSIATADEIMDYLSSVMRGETTETVVMMAQKTGRVVSIDKTPDESTRIRAATELLKRYPSVVTDSDNTVRIIFDGIKESGD</sequence>
<reference evidence="3 4" key="1">
    <citation type="submission" date="2018-09" db="EMBL/GenBank/DDBJ databases">
        <title>Genome sequencing of strain 1JSPR-7.</title>
        <authorList>
            <person name="Heo J."/>
            <person name="Kim S.-J."/>
            <person name="Kwon S.-W."/>
        </authorList>
    </citation>
    <scope>NUCLEOTIDE SEQUENCE [LARGE SCALE GENOMIC DNA]</scope>
    <source>
        <strain evidence="3 4">1JSPR-7</strain>
    </source>
</reference>
<dbReference type="PANTHER" id="PTHR41328">
    <property type="entry name" value="TERMINASE SMALL SUBUNIT-RELATED"/>
    <property type="match status" value="1"/>
</dbReference>
<dbReference type="EMBL" id="CP032627">
    <property type="protein sequence ID" value="AYG01695.1"/>
    <property type="molecule type" value="Genomic_DNA"/>
</dbReference>
<keyword evidence="2" id="KW-0231">Viral genome packaging</keyword>
<dbReference type="Gene3D" id="1.10.10.1400">
    <property type="entry name" value="Terminase, small subunit, N-terminal DNA-binding domain, HTH motif"/>
    <property type="match status" value="1"/>
</dbReference>
<dbReference type="AlphaFoldDB" id="A0A387BCT6"/>
<dbReference type="InterPro" id="IPR038713">
    <property type="entry name" value="Terminase_Gp1_N_sf"/>
</dbReference>
<evidence type="ECO:0000313" key="3">
    <source>
        <dbReference type="EMBL" id="AYG01695.1"/>
    </source>
</evidence>
<evidence type="ECO:0000313" key="4">
    <source>
        <dbReference type="Proteomes" id="UP000269374"/>
    </source>
</evidence>
<organism evidence="3 4">
    <name type="scientific">Lactococcus allomyrinae</name>
    <dbReference type="NCBI Taxonomy" id="2419773"/>
    <lineage>
        <taxon>Bacteria</taxon>
        <taxon>Bacillati</taxon>
        <taxon>Bacillota</taxon>
        <taxon>Bacilli</taxon>
        <taxon>Lactobacillales</taxon>
        <taxon>Streptococcaceae</taxon>
        <taxon>Lactococcus</taxon>
    </lineage>
</organism>
<gene>
    <name evidence="3" type="ORF">D7I46_11910</name>
</gene>
<keyword evidence="1" id="KW-1188">Viral release from host cell</keyword>
<accession>A0A387BCT6</accession>
<dbReference type="InterPro" id="IPR005335">
    <property type="entry name" value="Terminase_ssu"/>
</dbReference>
<dbReference type="OrthoDB" id="7358785at2"/>
<dbReference type="Proteomes" id="UP000269374">
    <property type="component" value="Chromosome"/>
</dbReference>
<dbReference type="InterPro" id="IPR052404">
    <property type="entry name" value="SPP1-like_terminase"/>
</dbReference>
<dbReference type="GO" id="GO:0051276">
    <property type="term" value="P:chromosome organization"/>
    <property type="evidence" value="ECO:0007669"/>
    <property type="project" value="InterPro"/>
</dbReference>
<dbReference type="Gene3D" id="6.10.140.2160">
    <property type="match status" value="1"/>
</dbReference>
<evidence type="ECO:0000256" key="1">
    <source>
        <dbReference type="ARBA" id="ARBA00022612"/>
    </source>
</evidence>